<sequence>MKTSFDRRAVLFLIFAVICFLLIPLAPTEFRFVGELLTGTYVVLAFLSWLDYVSLRTFRRRTK</sequence>
<evidence type="ECO:0000256" key="1">
    <source>
        <dbReference type="SAM" id="Phobius"/>
    </source>
</evidence>
<accession>A0A6J6XNH8</accession>
<gene>
    <name evidence="2" type="ORF">UFOPK2975_01012</name>
</gene>
<dbReference type="EMBL" id="CAFAAG010000082">
    <property type="protein sequence ID" value="CAB4796716.1"/>
    <property type="molecule type" value="Genomic_DNA"/>
</dbReference>
<reference evidence="2" key="1">
    <citation type="submission" date="2020-05" db="EMBL/GenBank/DDBJ databases">
        <authorList>
            <person name="Chiriac C."/>
            <person name="Salcher M."/>
            <person name="Ghai R."/>
            <person name="Kavagutti S V."/>
        </authorList>
    </citation>
    <scope>NUCLEOTIDE SEQUENCE</scope>
</reference>
<keyword evidence="1" id="KW-1133">Transmembrane helix</keyword>
<organism evidence="2">
    <name type="scientific">freshwater metagenome</name>
    <dbReference type="NCBI Taxonomy" id="449393"/>
    <lineage>
        <taxon>unclassified sequences</taxon>
        <taxon>metagenomes</taxon>
        <taxon>ecological metagenomes</taxon>
    </lineage>
</organism>
<name>A0A6J6XNH8_9ZZZZ</name>
<keyword evidence="1" id="KW-0472">Membrane</keyword>
<dbReference type="AlphaFoldDB" id="A0A6J6XNH8"/>
<keyword evidence="1" id="KW-0812">Transmembrane</keyword>
<protein>
    <submittedName>
        <fullName evidence="2">Unannotated protein</fullName>
    </submittedName>
</protein>
<feature type="transmembrane region" description="Helical" evidence="1">
    <location>
        <begin position="9"/>
        <end position="26"/>
    </location>
</feature>
<evidence type="ECO:0000313" key="2">
    <source>
        <dbReference type="EMBL" id="CAB4796716.1"/>
    </source>
</evidence>
<proteinExistence type="predicted"/>
<feature type="transmembrane region" description="Helical" evidence="1">
    <location>
        <begin position="32"/>
        <end position="53"/>
    </location>
</feature>